<evidence type="ECO:0000313" key="2">
    <source>
        <dbReference type="Proteomes" id="UP000309997"/>
    </source>
</evidence>
<gene>
    <name evidence="1" type="ORF">D5086_013625</name>
</gene>
<sequence>MSASTSLSFFSSSLFLSSSHNKIPKLTSLSTTKPQYSLKSLSISCQVATLPILSFTGEKIGETYLDLKSAPPETARAVVHRGIITDQQNKRRGTASTLTRGEVRGGGRKPYPQKKTGRARRGSMRSPLRPGGGVIFGPKPRDWSIKINRKEKRLAMSTALSSAASERESVICVEEFGDKFEKPKTKEFIEAMNRWGLDPKEKVMFLMMDVSDNVGLSSRNIGTLRMLTPRTLNLFDILNSDKLVLTPDTVDYLNGRYGVDFEGETDEEDDQDETEVSNATDAFGNCSVALFFFHNSDYLYVYSFAIYYCSVLVFGNLHLYKMPQQIANC</sequence>
<reference evidence="1 2" key="1">
    <citation type="journal article" date="2024" name="Plant Biotechnol. J.">
        <title>Genome and CRISPR/Cas9 system of a widespread forest tree (Populus alba) in the world.</title>
        <authorList>
            <person name="Liu Y.J."/>
            <person name="Jiang P.F."/>
            <person name="Han X.M."/>
            <person name="Li X.Y."/>
            <person name="Wang H.M."/>
            <person name="Wang Y.J."/>
            <person name="Wang X.X."/>
            <person name="Zeng Q.Y."/>
        </authorList>
    </citation>
    <scope>NUCLEOTIDE SEQUENCE [LARGE SCALE GENOMIC DNA]</scope>
    <source>
        <strain evidence="2">cv. PAL-ZL1</strain>
    </source>
</reference>
<keyword evidence="2" id="KW-1185">Reference proteome</keyword>
<dbReference type="Proteomes" id="UP000309997">
    <property type="component" value="Unassembled WGS sequence"/>
</dbReference>
<organism evidence="1 2">
    <name type="scientific">Populus alba</name>
    <name type="common">White poplar</name>
    <dbReference type="NCBI Taxonomy" id="43335"/>
    <lineage>
        <taxon>Eukaryota</taxon>
        <taxon>Viridiplantae</taxon>
        <taxon>Streptophyta</taxon>
        <taxon>Embryophyta</taxon>
        <taxon>Tracheophyta</taxon>
        <taxon>Spermatophyta</taxon>
        <taxon>Magnoliopsida</taxon>
        <taxon>eudicotyledons</taxon>
        <taxon>Gunneridae</taxon>
        <taxon>Pentapetalae</taxon>
        <taxon>rosids</taxon>
        <taxon>fabids</taxon>
        <taxon>Malpighiales</taxon>
        <taxon>Salicaceae</taxon>
        <taxon>Saliceae</taxon>
        <taxon>Populus</taxon>
    </lineage>
</organism>
<accession>A0ACC4C727</accession>
<name>A0ACC4C727_POPAL</name>
<protein>
    <submittedName>
        <fullName evidence="1">Uncharacterized protein</fullName>
    </submittedName>
</protein>
<evidence type="ECO:0000313" key="1">
    <source>
        <dbReference type="EMBL" id="KAL3586758.1"/>
    </source>
</evidence>
<proteinExistence type="predicted"/>
<dbReference type="EMBL" id="RCHU02000006">
    <property type="protein sequence ID" value="KAL3586758.1"/>
    <property type="molecule type" value="Genomic_DNA"/>
</dbReference>
<comment type="caution">
    <text evidence="1">The sequence shown here is derived from an EMBL/GenBank/DDBJ whole genome shotgun (WGS) entry which is preliminary data.</text>
</comment>